<comment type="caution">
    <text evidence="2">The sequence shown here is derived from an EMBL/GenBank/DDBJ whole genome shotgun (WGS) entry which is preliminary data.</text>
</comment>
<keyword evidence="1" id="KW-0175">Coiled coil</keyword>
<evidence type="ECO:0000313" key="3">
    <source>
        <dbReference type="Proteomes" id="UP001152607"/>
    </source>
</evidence>
<keyword evidence="3" id="KW-1185">Reference proteome</keyword>
<feature type="coiled-coil region" evidence="1">
    <location>
        <begin position="60"/>
        <end position="87"/>
    </location>
</feature>
<accession>A0A9W4XJS7</accession>
<dbReference type="AlphaFoldDB" id="A0A9W4XJS7"/>
<evidence type="ECO:0000256" key="1">
    <source>
        <dbReference type="SAM" id="Coils"/>
    </source>
</evidence>
<protein>
    <submittedName>
        <fullName evidence="2">Uncharacterized protein</fullName>
    </submittedName>
</protein>
<dbReference type="OrthoDB" id="3795413at2759"/>
<organism evidence="2 3">
    <name type="scientific">Periconia digitata</name>
    <dbReference type="NCBI Taxonomy" id="1303443"/>
    <lineage>
        <taxon>Eukaryota</taxon>
        <taxon>Fungi</taxon>
        <taxon>Dikarya</taxon>
        <taxon>Ascomycota</taxon>
        <taxon>Pezizomycotina</taxon>
        <taxon>Dothideomycetes</taxon>
        <taxon>Pleosporomycetidae</taxon>
        <taxon>Pleosporales</taxon>
        <taxon>Massarineae</taxon>
        <taxon>Periconiaceae</taxon>
        <taxon>Periconia</taxon>
    </lineage>
</organism>
<dbReference type="Proteomes" id="UP001152607">
    <property type="component" value="Unassembled WGS sequence"/>
</dbReference>
<reference evidence="2" key="1">
    <citation type="submission" date="2023-01" db="EMBL/GenBank/DDBJ databases">
        <authorList>
            <person name="Van Ghelder C."/>
            <person name="Rancurel C."/>
        </authorList>
    </citation>
    <scope>NUCLEOTIDE SEQUENCE</scope>
    <source>
        <strain evidence="2">CNCM I-4278</strain>
    </source>
</reference>
<proteinExistence type="predicted"/>
<evidence type="ECO:0000313" key="2">
    <source>
        <dbReference type="EMBL" id="CAI6329286.1"/>
    </source>
</evidence>
<name>A0A9W4XJS7_9PLEO</name>
<dbReference type="EMBL" id="CAOQHR010000002">
    <property type="protein sequence ID" value="CAI6329286.1"/>
    <property type="molecule type" value="Genomic_DNA"/>
</dbReference>
<sequence>MKMGLLFDGMDYKKEVGYFRSLHDEKSRYAQDVIRTRKQLPKTAKDIDRIKANMLQKPPTPRAENRLRELEREYTDLTAHFEASQRNYITAGQNIEVHISDFMKPSSLALCAGMMTRLPRELRDQIYETVLILVWKERRQGWFTITHEHQPNVHFLMKEKPWDDDDALPIYPITLPDYRDVAPSHLWNEGYVGLDVRKELVEAFYRTGRFCLDMCQQRKNFKIDEFLTDDVWNTGIKPYDFVSRVYIDYIYTPYVECVTKFRKNSQIAILLKLRAFQWSMNMSRRLLSHVDHSLLQPCRELREAGYKVLVFIDGIAVDLDKGMDPAKVPEWVQAHDDLRSRYGGTLD</sequence>
<gene>
    <name evidence="2" type="ORF">PDIGIT_LOCUS4106</name>
</gene>